<protein>
    <submittedName>
        <fullName evidence="1">Uncharacterized protein</fullName>
    </submittedName>
</protein>
<reference evidence="1 2" key="1">
    <citation type="submission" date="2019-10" db="EMBL/GenBank/DDBJ databases">
        <title>Genome sequence of Phaeocystidibacter marisrubri JCM30614 (type strain).</title>
        <authorList>
            <person name="Bowman J.P."/>
        </authorList>
    </citation>
    <scope>NUCLEOTIDE SEQUENCE [LARGE SCALE GENOMIC DNA]</scope>
    <source>
        <strain evidence="1 2">JCM 30614</strain>
    </source>
</reference>
<name>A0A6L3ZDW9_9FLAO</name>
<dbReference type="Proteomes" id="UP000484164">
    <property type="component" value="Unassembled WGS sequence"/>
</dbReference>
<dbReference type="RefSeq" id="WP_151693022.1">
    <property type="nucleotide sequence ID" value="NZ_BMGX01000001.1"/>
</dbReference>
<accession>A0A6L3ZDW9</accession>
<gene>
    <name evidence="1" type="ORF">F8C82_07770</name>
</gene>
<comment type="caution">
    <text evidence="1">The sequence shown here is derived from an EMBL/GenBank/DDBJ whole genome shotgun (WGS) entry which is preliminary data.</text>
</comment>
<proteinExistence type="predicted"/>
<dbReference type="AlphaFoldDB" id="A0A6L3ZDW9"/>
<keyword evidence="2" id="KW-1185">Reference proteome</keyword>
<evidence type="ECO:0000313" key="2">
    <source>
        <dbReference type="Proteomes" id="UP000484164"/>
    </source>
</evidence>
<sequence>MSRGASIWVILVSVLLGYFIGCKWCCRPLEISSEVEVVDTVVTVTLDTVYVDTGISREHIRLVEVADVKSTSLVDTAAIIDSYLQKHEYLTNYRDSSINLELRPVVQLGVLDSIGVRYQLIRPLQTQIVHQRRIPRWQVYGGLSSTWTPQHTEVAPMLQVKYRNDYSFGLGYAPWPNGGSVTLNAAFKLFDLP</sequence>
<dbReference type="EMBL" id="WBVQ01000002">
    <property type="protein sequence ID" value="KAB2815592.1"/>
    <property type="molecule type" value="Genomic_DNA"/>
</dbReference>
<organism evidence="1 2">
    <name type="scientific">Phaeocystidibacter marisrubri</name>
    <dbReference type="NCBI Taxonomy" id="1577780"/>
    <lineage>
        <taxon>Bacteria</taxon>
        <taxon>Pseudomonadati</taxon>
        <taxon>Bacteroidota</taxon>
        <taxon>Flavobacteriia</taxon>
        <taxon>Flavobacteriales</taxon>
        <taxon>Phaeocystidibacteraceae</taxon>
        <taxon>Phaeocystidibacter</taxon>
    </lineage>
</organism>
<evidence type="ECO:0000313" key="1">
    <source>
        <dbReference type="EMBL" id="KAB2815592.1"/>
    </source>
</evidence>